<name>A0A7W6RVS7_9HYPH</name>
<organism evidence="1 2">
    <name type="scientific">Rhizobium mongolense</name>
    <dbReference type="NCBI Taxonomy" id="57676"/>
    <lineage>
        <taxon>Bacteria</taxon>
        <taxon>Pseudomonadati</taxon>
        <taxon>Pseudomonadota</taxon>
        <taxon>Alphaproteobacteria</taxon>
        <taxon>Hyphomicrobiales</taxon>
        <taxon>Rhizobiaceae</taxon>
        <taxon>Rhizobium/Agrobacterium group</taxon>
        <taxon>Rhizobium</taxon>
    </lineage>
</organism>
<reference evidence="1 2" key="1">
    <citation type="submission" date="2020-08" db="EMBL/GenBank/DDBJ databases">
        <title>Genomic Encyclopedia of Type Strains, Phase IV (KMG-V): Genome sequencing to study the core and pangenomes of soil and plant-associated prokaryotes.</title>
        <authorList>
            <person name="Whitman W."/>
        </authorList>
    </citation>
    <scope>NUCLEOTIDE SEQUENCE [LARGE SCALE GENOMIC DNA]</scope>
    <source>
        <strain evidence="1 2">SEMIA 402</strain>
    </source>
</reference>
<accession>A0A7W6RVS7</accession>
<gene>
    <name evidence="1" type="ORF">GGE12_007280</name>
</gene>
<evidence type="ECO:0000313" key="2">
    <source>
        <dbReference type="Proteomes" id="UP000533641"/>
    </source>
</evidence>
<dbReference type="EMBL" id="JACIGM010000029">
    <property type="protein sequence ID" value="MBB4279463.1"/>
    <property type="molecule type" value="Genomic_DNA"/>
</dbReference>
<dbReference type="Proteomes" id="UP000533641">
    <property type="component" value="Unassembled WGS sequence"/>
</dbReference>
<proteinExistence type="predicted"/>
<dbReference type="AlphaFoldDB" id="A0A7W6RVS7"/>
<protein>
    <submittedName>
        <fullName evidence="1">Uncharacterized protein</fullName>
    </submittedName>
</protein>
<comment type="caution">
    <text evidence="1">The sequence shown here is derived from an EMBL/GenBank/DDBJ whole genome shotgun (WGS) entry which is preliminary data.</text>
</comment>
<sequence>MIHRNEALTSLTKALEQHGRNGSMTGKSDVGMQLTVGRVSVVLQLDYINRTYAGGRRWHRLAQMSTSRAGRAVETKLVA</sequence>
<evidence type="ECO:0000313" key="1">
    <source>
        <dbReference type="EMBL" id="MBB4279463.1"/>
    </source>
</evidence>